<keyword evidence="4" id="KW-1133">Transmembrane helix</keyword>
<keyword evidence="4" id="KW-0812">Transmembrane</keyword>
<dbReference type="InterPro" id="IPR043130">
    <property type="entry name" value="CDP-OH_PTrfase_TM_dom"/>
</dbReference>
<keyword evidence="6" id="KW-1185">Reference proteome</keyword>
<evidence type="ECO:0000313" key="6">
    <source>
        <dbReference type="Proteomes" id="UP000215316"/>
    </source>
</evidence>
<reference evidence="5" key="1">
    <citation type="submission" date="2017-08" db="EMBL/GenBank/DDBJ databases">
        <title>Genomes of multiple Clavibacter strains from different subspecies.</title>
        <authorList>
            <person name="Yuan X.-K."/>
            <person name="Li X.-S."/>
            <person name="Nie J."/>
            <person name="De Boer S.H."/>
        </authorList>
    </citation>
    <scope>NUCLEOTIDE SEQUENCE [LARGE SCALE GENOMIC DNA]</scope>
    <source>
        <strain evidence="5">ATCC 33566</strain>
    </source>
</reference>
<evidence type="ECO:0000313" key="5">
    <source>
        <dbReference type="EMBL" id="OQJ61807.1"/>
    </source>
</evidence>
<keyword evidence="1 2" id="KW-0808">Transferase</keyword>
<dbReference type="InterPro" id="IPR048254">
    <property type="entry name" value="CDP_ALCOHOL_P_TRANSF_CS"/>
</dbReference>
<feature type="transmembrane region" description="Helical" evidence="4">
    <location>
        <begin position="207"/>
        <end position="230"/>
    </location>
</feature>
<comment type="caution">
    <text evidence="5">The sequence shown here is derived from an EMBL/GenBank/DDBJ whole genome shotgun (WGS) entry which is preliminary data.</text>
</comment>
<dbReference type="PROSITE" id="PS00379">
    <property type="entry name" value="CDP_ALCOHOL_P_TRANSF"/>
    <property type="match status" value="1"/>
</dbReference>
<evidence type="ECO:0000256" key="2">
    <source>
        <dbReference type="RuleBase" id="RU003750"/>
    </source>
</evidence>
<dbReference type="EMBL" id="MZMQ01000001">
    <property type="protein sequence ID" value="OQJ61807.1"/>
    <property type="molecule type" value="Genomic_DNA"/>
</dbReference>
<protein>
    <submittedName>
        <fullName evidence="5">CDP-alcohol phosphatidyltransferase</fullName>
    </submittedName>
</protein>
<sequence>MSAATGTAAPARDESYADVVRRLASAQKKAARGAPAYSIRVNRPAGRLLAAWAYRAGLTPNQVTAISAAFTFTGIALVALVEPAAWLGIAVWLLLAVGYAFDSADGQVARLRGGGSLSGEWLDHVVDCVKISSLHLAVLVSMFRWPATDSDAWLLVPVAYAIVAAVSFFAMILNDQLKRVHQVAGGPAPEAGRSTLLRSLLVIPTDYGFLCIVFALLGAPVVFLAVYALMMLANAGHLALASVKWFRDMGALDARRAEAAASSAPASSASASSAGSARVTA</sequence>
<organism evidence="5 6">
    <name type="scientific">Clavibacter tessellarius</name>
    <dbReference type="NCBI Taxonomy" id="31965"/>
    <lineage>
        <taxon>Bacteria</taxon>
        <taxon>Bacillati</taxon>
        <taxon>Actinomycetota</taxon>
        <taxon>Actinomycetes</taxon>
        <taxon>Micrococcales</taxon>
        <taxon>Microbacteriaceae</taxon>
        <taxon>Clavibacter</taxon>
    </lineage>
</organism>
<evidence type="ECO:0000256" key="4">
    <source>
        <dbReference type="SAM" id="Phobius"/>
    </source>
</evidence>
<dbReference type="RefSeq" id="WP_165771340.1">
    <property type="nucleotide sequence ID" value="NZ_CP040788.1"/>
</dbReference>
<dbReference type="Pfam" id="PF01066">
    <property type="entry name" value="CDP-OH_P_transf"/>
    <property type="match status" value="1"/>
</dbReference>
<gene>
    <name evidence="5" type="ORF">B5P24_01535</name>
</gene>
<name>A0A225C491_9MICO</name>
<proteinExistence type="inferred from homology"/>
<feature type="region of interest" description="Disordered" evidence="3">
    <location>
        <begin position="260"/>
        <end position="281"/>
    </location>
</feature>
<dbReference type="Gene3D" id="1.20.120.1760">
    <property type="match status" value="1"/>
</dbReference>
<dbReference type="Proteomes" id="UP000215316">
    <property type="component" value="Unassembled WGS sequence"/>
</dbReference>
<dbReference type="GO" id="GO:0016020">
    <property type="term" value="C:membrane"/>
    <property type="evidence" value="ECO:0007669"/>
    <property type="project" value="InterPro"/>
</dbReference>
<feature type="transmembrane region" description="Helical" evidence="4">
    <location>
        <begin position="75"/>
        <end position="101"/>
    </location>
</feature>
<keyword evidence="4" id="KW-0472">Membrane</keyword>
<accession>A0A225C491</accession>
<dbReference type="AlphaFoldDB" id="A0A225C491"/>
<dbReference type="GO" id="GO:0008654">
    <property type="term" value="P:phospholipid biosynthetic process"/>
    <property type="evidence" value="ECO:0007669"/>
    <property type="project" value="InterPro"/>
</dbReference>
<dbReference type="GO" id="GO:0016780">
    <property type="term" value="F:phosphotransferase activity, for other substituted phosphate groups"/>
    <property type="evidence" value="ECO:0007669"/>
    <property type="project" value="InterPro"/>
</dbReference>
<comment type="similarity">
    <text evidence="2">Belongs to the CDP-alcohol phosphatidyltransferase class-I family.</text>
</comment>
<evidence type="ECO:0000256" key="3">
    <source>
        <dbReference type="SAM" id="MobiDB-lite"/>
    </source>
</evidence>
<feature type="transmembrane region" description="Helical" evidence="4">
    <location>
        <begin position="152"/>
        <end position="173"/>
    </location>
</feature>
<dbReference type="InterPro" id="IPR000462">
    <property type="entry name" value="CDP-OH_P_trans"/>
</dbReference>
<evidence type="ECO:0000256" key="1">
    <source>
        <dbReference type="ARBA" id="ARBA00022679"/>
    </source>
</evidence>